<name>A0A382SNP8_9ZZZZ</name>
<dbReference type="Gene3D" id="3.40.50.300">
    <property type="entry name" value="P-loop containing nucleotide triphosphate hydrolases"/>
    <property type="match status" value="1"/>
</dbReference>
<dbReference type="Pfam" id="PF13177">
    <property type="entry name" value="DNA_pol3_delta2"/>
    <property type="match status" value="1"/>
</dbReference>
<dbReference type="InterPro" id="IPR001270">
    <property type="entry name" value="ClpA/B"/>
</dbReference>
<dbReference type="SUPFAM" id="SSF52540">
    <property type="entry name" value="P-loop containing nucleoside triphosphate hydrolases"/>
    <property type="match status" value="1"/>
</dbReference>
<sequence>MAHKILSLKWRPRIFTEVVGQDHIMHTLVNAFKSDQVAQAYMFTGPRGVGKTTTARIVAKALNCQNIPGTGCTDCINCNEISEARNLDVLEIDGASNRGIDEIRNIRELIKFPPMNSPNKVIIIDEVHMLTTQAFNALLRTLEEPPEHGKFILATTDIQ</sequence>
<proteinExistence type="predicted"/>
<protein>
    <recommendedName>
        <fullName evidence="1">AAA+ ATPase domain-containing protein</fullName>
    </recommendedName>
</protein>
<gene>
    <name evidence="2" type="ORF">METZ01_LOCUS363652</name>
</gene>
<dbReference type="PANTHER" id="PTHR11669:SF0">
    <property type="entry name" value="PROTEIN STICHEL-LIKE 2"/>
    <property type="match status" value="1"/>
</dbReference>
<feature type="non-terminal residue" evidence="2">
    <location>
        <position position="159"/>
    </location>
</feature>
<reference evidence="2" key="1">
    <citation type="submission" date="2018-05" db="EMBL/GenBank/DDBJ databases">
        <authorList>
            <person name="Lanie J.A."/>
            <person name="Ng W.-L."/>
            <person name="Kazmierczak K.M."/>
            <person name="Andrzejewski T.M."/>
            <person name="Davidsen T.M."/>
            <person name="Wayne K.J."/>
            <person name="Tettelin H."/>
            <person name="Glass J.I."/>
            <person name="Rusch D."/>
            <person name="Podicherti R."/>
            <person name="Tsui H.-C.T."/>
            <person name="Winkler M.E."/>
        </authorList>
    </citation>
    <scope>NUCLEOTIDE SEQUENCE</scope>
</reference>
<dbReference type="InterPro" id="IPR027417">
    <property type="entry name" value="P-loop_NTPase"/>
</dbReference>
<dbReference type="PRINTS" id="PR00300">
    <property type="entry name" value="CLPPROTEASEA"/>
</dbReference>
<dbReference type="PANTHER" id="PTHR11669">
    <property type="entry name" value="REPLICATION FACTOR C / DNA POLYMERASE III GAMMA-TAU SUBUNIT"/>
    <property type="match status" value="1"/>
</dbReference>
<dbReference type="InterPro" id="IPR003593">
    <property type="entry name" value="AAA+_ATPase"/>
</dbReference>
<organism evidence="2">
    <name type="scientific">marine metagenome</name>
    <dbReference type="NCBI Taxonomy" id="408172"/>
    <lineage>
        <taxon>unclassified sequences</taxon>
        <taxon>metagenomes</taxon>
        <taxon>ecological metagenomes</taxon>
    </lineage>
</organism>
<evidence type="ECO:0000259" key="1">
    <source>
        <dbReference type="SMART" id="SM00382"/>
    </source>
</evidence>
<dbReference type="GO" id="GO:0006261">
    <property type="term" value="P:DNA-templated DNA replication"/>
    <property type="evidence" value="ECO:0007669"/>
    <property type="project" value="TreeGrafter"/>
</dbReference>
<accession>A0A382SNP8</accession>
<dbReference type="EMBL" id="UINC01130009">
    <property type="protein sequence ID" value="SVD10798.1"/>
    <property type="molecule type" value="Genomic_DNA"/>
</dbReference>
<dbReference type="InterPro" id="IPR050238">
    <property type="entry name" value="DNA_Rep/Repair_Clamp_Loader"/>
</dbReference>
<dbReference type="AlphaFoldDB" id="A0A382SNP8"/>
<dbReference type="CDD" id="cd00009">
    <property type="entry name" value="AAA"/>
    <property type="match status" value="1"/>
</dbReference>
<dbReference type="SMART" id="SM00382">
    <property type="entry name" value="AAA"/>
    <property type="match status" value="1"/>
</dbReference>
<feature type="domain" description="AAA+ ATPase" evidence="1">
    <location>
        <begin position="37"/>
        <end position="157"/>
    </location>
</feature>
<evidence type="ECO:0000313" key="2">
    <source>
        <dbReference type="EMBL" id="SVD10798.1"/>
    </source>
</evidence>
<dbReference type="GO" id="GO:0005524">
    <property type="term" value="F:ATP binding"/>
    <property type="evidence" value="ECO:0007669"/>
    <property type="project" value="InterPro"/>
</dbReference>